<evidence type="ECO:0000256" key="1">
    <source>
        <dbReference type="SAM" id="MobiDB-lite"/>
    </source>
</evidence>
<gene>
    <name evidence="2" type="ORF">SKAU_G00338160</name>
</gene>
<accession>A0A9Q1EME4</accession>
<sequence length="173" mass="18980">MRTGRMVWRVSSAAYGVHANDTIFSVNNSLLSKVTPTNFEIRESYAAGVIKALGSRLRSSAGGEKKPASDKQSPAHLPQTRAQRCVRAVTAAGPRAAPSQPTVCHAQRPAELIESCDPYGLPLITLHGPAARSSHNSALICAAYYQCTRDWSLCAIFIKHISKYIFILCYYYY</sequence>
<dbReference type="EMBL" id="JAINUF010000015">
    <property type="protein sequence ID" value="KAJ8341525.1"/>
    <property type="molecule type" value="Genomic_DNA"/>
</dbReference>
<name>A0A9Q1EME4_SYNKA</name>
<evidence type="ECO:0000313" key="2">
    <source>
        <dbReference type="EMBL" id="KAJ8341525.1"/>
    </source>
</evidence>
<reference evidence="2" key="1">
    <citation type="journal article" date="2023" name="Science">
        <title>Genome structures resolve the early diversification of teleost fishes.</title>
        <authorList>
            <person name="Parey E."/>
            <person name="Louis A."/>
            <person name="Montfort J."/>
            <person name="Bouchez O."/>
            <person name="Roques C."/>
            <person name="Iampietro C."/>
            <person name="Lluch J."/>
            <person name="Castinel A."/>
            <person name="Donnadieu C."/>
            <person name="Desvignes T."/>
            <person name="Floi Bucao C."/>
            <person name="Jouanno E."/>
            <person name="Wen M."/>
            <person name="Mejri S."/>
            <person name="Dirks R."/>
            <person name="Jansen H."/>
            <person name="Henkel C."/>
            <person name="Chen W.J."/>
            <person name="Zahm M."/>
            <person name="Cabau C."/>
            <person name="Klopp C."/>
            <person name="Thompson A.W."/>
            <person name="Robinson-Rechavi M."/>
            <person name="Braasch I."/>
            <person name="Lecointre G."/>
            <person name="Bobe J."/>
            <person name="Postlethwait J.H."/>
            <person name="Berthelot C."/>
            <person name="Roest Crollius H."/>
            <person name="Guiguen Y."/>
        </authorList>
    </citation>
    <scope>NUCLEOTIDE SEQUENCE</scope>
    <source>
        <strain evidence="2">WJC10195</strain>
    </source>
</reference>
<proteinExistence type="predicted"/>
<feature type="region of interest" description="Disordered" evidence="1">
    <location>
        <begin position="59"/>
        <end position="80"/>
    </location>
</feature>
<evidence type="ECO:0000313" key="3">
    <source>
        <dbReference type="Proteomes" id="UP001152622"/>
    </source>
</evidence>
<protein>
    <submittedName>
        <fullName evidence="2">Uncharacterized protein</fullName>
    </submittedName>
</protein>
<dbReference type="Proteomes" id="UP001152622">
    <property type="component" value="Chromosome 15"/>
</dbReference>
<comment type="caution">
    <text evidence="2">The sequence shown here is derived from an EMBL/GenBank/DDBJ whole genome shotgun (WGS) entry which is preliminary data.</text>
</comment>
<keyword evidence="3" id="KW-1185">Reference proteome</keyword>
<dbReference type="AlphaFoldDB" id="A0A9Q1EME4"/>
<organism evidence="2 3">
    <name type="scientific">Synaphobranchus kaupii</name>
    <name type="common">Kaup's arrowtooth eel</name>
    <dbReference type="NCBI Taxonomy" id="118154"/>
    <lineage>
        <taxon>Eukaryota</taxon>
        <taxon>Metazoa</taxon>
        <taxon>Chordata</taxon>
        <taxon>Craniata</taxon>
        <taxon>Vertebrata</taxon>
        <taxon>Euteleostomi</taxon>
        <taxon>Actinopterygii</taxon>
        <taxon>Neopterygii</taxon>
        <taxon>Teleostei</taxon>
        <taxon>Anguilliformes</taxon>
        <taxon>Synaphobranchidae</taxon>
        <taxon>Synaphobranchus</taxon>
    </lineage>
</organism>